<keyword evidence="9" id="KW-0479">Metal-binding</keyword>
<dbReference type="GO" id="GO:0004422">
    <property type="term" value="F:hypoxanthine phosphoribosyltransferase activity"/>
    <property type="evidence" value="ECO:0007669"/>
    <property type="project" value="InterPro"/>
</dbReference>
<dbReference type="Gene3D" id="3.40.50.620">
    <property type="entry name" value="HUPs"/>
    <property type="match status" value="1"/>
</dbReference>
<dbReference type="HAMAP" id="MF_01161">
    <property type="entry name" value="tRNA_Ile_lys_synt"/>
    <property type="match status" value="1"/>
</dbReference>
<evidence type="ECO:0000256" key="1">
    <source>
        <dbReference type="ARBA" id="ARBA00001946"/>
    </source>
</evidence>
<dbReference type="GO" id="GO:0006177">
    <property type="term" value="P:GMP biosynthetic process"/>
    <property type="evidence" value="ECO:0007669"/>
    <property type="project" value="UniProtKB-ARBA"/>
</dbReference>
<evidence type="ECO:0000256" key="14">
    <source>
        <dbReference type="ARBA" id="ARBA00051203"/>
    </source>
</evidence>
<dbReference type="NCBIfam" id="TIGR02433">
    <property type="entry name" value="lysidine_TilS_C"/>
    <property type="match status" value="1"/>
</dbReference>
<dbReference type="PANTHER" id="PTHR43033">
    <property type="entry name" value="TRNA(ILE)-LYSIDINE SYNTHASE-RELATED"/>
    <property type="match status" value="1"/>
</dbReference>
<keyword evidence="12" id="KW-0460">Magnesium</keyword>
<dbReference type="InterPro" id="IPR012796">
    <property type="entry name" value="Lysidine-tRNA-synth_C"/>
</dbReference>
<comment type="catalytic activity">
    <reaction evidence="15">
        <text>GMP + diphosphate = guanine + 5-phospho-alpha-D-ribose 1-diphosphate</text>
        <dbReference type="Rhea" id="RHEA:25424"/>
        <dbReference type="ChEBI" id="CHEBI:16235"/>
        <dbReference type="ChEBI" id="CHEBI:33019"/>
        <dbReference type="ChEBI" id="CHEBI:58017"/>
        <dbReference type="ChEBI" id="CHEBI:58115"/>
        <dbReference type="EC" id="2.4.2.8"/>
    </reaction>
</comment>
<comment type="caution">
    <text evidence="20">The sequence shown here is derived from an EMBL/GenBank/DDBJ whole genome shotgun (WGS) entry which is preliminary data.</text>
</comment>
<dbReference type="SUPFAM" id="SSF52402">
    <property type="entry name" value="Adenine nucleotide alpha hydrolases-like"/>
    <property type="match status" value="1"/>
</dbReference>
<comment type="catalytic activity">
    <reaction evidence="14">
        <text>IMP + diphosphate = hypoxanthine + 5-phospho-alpha-D-ribose 1-diphosphate</text>
        <dbReference type="Rhea" id="RHEA:17973"/>
        <dbReference type="ChEBI" id="CHEBI:17368"/>
        <dbReference type="ChEBI" id="CHEBI:33019"/>
        <dbReference type="ChEBI" id="CHEBI:58017"/>
        <dbReference type="ChEBI" id="CHEBI:58053"/>
        <dbReference type="EC" id="2.4.2.8"/>
    </reaction>
</comment>
<dbReference type="InterPro" id="IPR005904">
    <property type="entry name" value="Hxn_phspho_trans"/>
</dbReference>
<dbReference type="OrthoDB" id="9807403at2"/>
<evidence type="ECO:0000256" key="16">
    <source>
        <dbReference type="ARBA" id="ARBA00057249"/>
    </source>
</evidence>
<reference evidence="20 21" key="1">
    <citation type="journal article" date="2015" name="Genome Biol. Evol.">
        <title>Comparative Genomics of Listeria Sensu Lato: Genus-Wide Differences in Evolutionary Dynamics and the Progressive Gain of Complex, Potentially Pathogenicity-Related Traits through Lateral Gene Transfer.</title>
        <authorList>
            <person name="Chiara M."/>
            <person name="Caruso M."/>
            <person name="D'Erchia A.M."/>
            <person name="Manzari C."/>
            <person name="Fraccalvieri R."/>
            <person name="Goffredo E."/>
            <person name="Latorre L."/>
            <person name="Miccolupo A."/>
            <person name="Padalino I."/>
            <person name="Santagada G."/>
            <person name="Chiocco D."/>
            <person name="Pesole G."/>
            <person name="Horner D.S."/>
            <person name="Parisi A."/>
        </authorList>
    </citation>
    <scope>NUCLEOTIDE SEQUENCE [LARGE SCALE GENOMIC DNA]</scope>
    <source>
        <strain evidence="20 21">1991</strain>
    </source>
</reference>
<name>A0A0J8G5H1_9LIST</name>
<dbReference type="NCBIfam" id="TIGR02432">
    <property type="entry name" value="lysidine_TilS_N"/>
    <property type="match status" value="1"/>
</dbReference>
<dbReference type="GO" id="GO:0005737">
    <property type="term" value="C:cytoplasm"/>
    <property type="evidence" value="ECO:0007669"/>
    <property type="project" value="UniProtKB-SubCell"/>
</dbReference>
<dbReference type="Pfam" id="PF09179">
    <property type="entry name" value="TilS"/>
    <property type="match status" value="1"/>
</dbReference>
<dbReference type="CDD" id="cd01992">
    <property type="entry name" value="TilS_N"/>
    <property type="match status" value="1"/>
</dbReference>
<dbReference type="GO" id="GO:0032267">
    <property type="term" value="F:tRNA(Ile)-lysidine synthase activity"/>
    <property type="evidence" value="ECO:0007669"/>
    <property type="project" value="UniProtKB-EC"/>
</dbReference>
<comment type="subcellular location">
    <subcellularLocation>
        <location evidence="2 18">Cytoplasm</location>
    </subcellularLocation>
</comment>
<dbReference type="GO" id="GO:0006188">
    <property type="term" value="P:IMP biosynthetic process"/>
    <property type="evidence" value="ECO:0007669"/>
    <property type="project" value="UniProtKB-ARBA"/>
</dbReference>
<evidence type="ECO:0000256" key="2">
    <source>
        <dbReference type="ARBA" id="ARBA00004496"/>
    </source>
</evidence>
<dbReference type="RefSeq" id="WP_040504797.1">
    <property type="nucleotide sequence ID" value="NZ_KQ130624.1"/>
</dbReference>
<evidence type="ECO:0000256" key="3">
    <source>
        <dbReference type="ARBA" id="ARBA00010138"/>
    </source>
</evidence>
<comment type="similarity">
    <text evidence="17">In the N-terminal section; belongs to the tRNA(Ile)-lysidine synthase family.</text>
</comment>
<comment type="similarity">
    <text evidence="18">Belongs to the tRNA(Ile)-lysidine synthase family.</text>
</comment>
<evidence type="ECO:0000256" key="18">
    <source>
        <dbReference type="HAMAP-Rule" id="MF_01161"/>
    </source>
</evidence>
<feature type="domain" description="Lysidine-tRNA(Ile) synthetase C-terminal" evidence="19">
    <location>
        <begin position="383"/>
        <end position="458"/>
    </location>
</feature>
<evidence type="ECO:0000313" key="20">
    <source>
        <dbReference type="EMBL" id="KMT57787.1"/>
    </source>
</evidence>
<dbReference type="CDD" id="cd06223">
    <property type="entry name" value="PRTases_typeI"/>
    <property type="match status" value="1"/>
</dbReference>
<dbReference type="Pfam" id="PF01171">
    <property type="entry name" value="ATP_bind_3"/>
    <property type="match status" value="1"/>
</dbReference>
<dbReference type="InterPro" id="IPR000836">
    <property type="entry name" value="PRTase_dom"/>
</dbReference>
<dbReference type="Pfam" id="PF00156">
    <property type="entry name" value="Pribosyltran"/>
    <property type="match status" value="1"/>
</dbReference>
<comment type="cofactor">
    <cofactor evidence="1">
        <name>Mg(2+)</name>
        <dbReference type="ChEBI" id="CHEBI:18420"/>
    </cofactor>
</comment>
<dbReference type="PATRIC" id="fig|1430899.3.peg.2751"/>
<proteinExistence type="inferred from homology"/>
<accession>A0A0J8G5H1</accession>
<keyword evidence="6" id="KW-0328">Glycosyltransferase</keyword>
<dbReference type="GO" id="GO:0006166">
    <property type="term" value="P:purine ribonucleoside salvage"/>
    <property type="evidence" value="ECO:0007669"/>
    <property type="project" value="InterPro"/>
</dbReference>
<evidence type="ECO:0000256" key="6">
    <source>
        <dbReference type="ARBA" id="ARBA00022676"/>
    </source>
</evidence>
<dbReference type="AlphaFoldDB" id="A0A0J8G5H1"/>
<dbReference type="EMBL" id="AZHO01000040">
    <property type="protein sequence ID" value="KMT57787.1"/>
    <property type="molecule type" value="Genomic_DNA"/>
</dbReference>
<gene>
    <name evidence="18" type="primary">tilS</name>
    <name evidence="20" type="ORF">X560_2700</name>
</gene>
<keyword evidence="8 18" id="KW-0819">tRNA processing</keyword>
<dbReference type="GO" id="GO:0006400">
    <property type="term" value="P:tRNA modification"/>
    <property type="evidence" value="ECO:0007669"/>
    <property type="project" value="UniProtKB-UniRule"/>
</dbReference>
<dbReference type="InterPro" id="IPR012094">
    <property type="entry name" value="tRNA_Ile_lys_synt"/>
</dbReference>
<organism evidence="20 21">
    <name type="scientific">Listeria fleischmannii 1991</name>
    <dbReference type="NCBI Taxonomy" id="1430899"/>
    <lineage>
        <taxon>Bacteria</taxon>
        <taxon>Bacillati</taxon>
        <taxon>Bacillota</taxon>
        <taxon>Bacilli</taxon>
        <taxon>Bacillales</taxon>
        <taxon>Listeriaceae</taxon>
        <taxon>Listeria</taxon>
    </lineage>
</organism>
<dbReference type="FunFam" id="3.40.50.2020:FF:000006">
    <property type="entry name" value="Hypoxanthine phosphoribosyltransferase"/>
    <property type="match status" value="1"/>
</dbReference>
<evidence type="ECO:0000256" key="12">
    <source>
        <dbReference type="ARBA" id="ARBA00022842"/>
    </source>
</evidence>
<dbReference type="SUPFAM" id="SSF53271">
    <property type="entry name" value="PRTase-like"/>
    <property type="match status" value="1"/>
</dbReference>
<comment type="similarity">
    <text evidence="3">In the C-terminal section; belongs to the purine/pyrimidine phosphoribosyltransferase family.</text>
</comment>
<dbReference type="GO" id="GO:0052657">
    <property type="term" value="F:guanine phosphoribosyltransferase activity"/>
    <property type="evidence" value="ECO:0007669"/>
    <property type="project" value="UniProtKB-ARBA"/>
</dbReference>
<evidence type="ECO:0000256" key="15">
    <source>
        <dbReference type="ARBA" id="ARBA00051961"/>
    </source>
</evidence>
<dbReference type="EC" id="6.3.4.19" evidence="18"/>
<dbReference type="Gene3D" id="3.40.50.2020">
    <property type="match status" value="1"/>
</dbReference>
<dbReference type="NCBIfam" id="TIGR01203">
    <property type="entry name" value="HGPRTase"/>
    <property type="match status" value="1"/>
</dbReference>
<comment type="function">
    <text evidence="16 18">Ligates lysine onto the cytidine present at position 34 of the AUA codon-specific tRNA(Ile) that contains the anticodon CAU, in an ATP-dependent manner. Cytidine is converted to lysidine, thus changing the amino acid specificity of the tRNA from methionine to isoleucine.</text>
</comment>
<dbReference type="SUPFAM" id="SSF82829">
    <property type="entry name" value="MesJ substrate recognition domain-like"/>
    <property type="match status" value="1"/>
</dbReference>
<keyword evidence="10 18" id="KW-0547">Nucleotide-binding</keyword>
<protein>
    <recommendedName>
        <fullName evidence="18">tRNA(Ile)-lysidine synthase</fullName>
        <ecNumber evidence="18">6.3.4.19</ecNumber>
    </recommendedName>
    <alternativeName>
        <fullName evidence="18">tRNA(Ile)-2-lysyl-cytidine synthase</fullName>
    </alternativeName>
    <alternativeName>
        <fullName evidence="18">tRNA(Ile)-lysidine synthetase</fullName>
    </alternativeName>
</protein>
<dbReference type="SUPFAM" id="SSF56037">
    <property type="entry name" value="PheT/TilS domain"/>
    <property type="match status" value="1"/>
</dbReference>
<dbReference type="Proteomes" id="UP000052258">
    <property type="component" value="Unassembled WGS sequence"/>
</dbReference>
<dbReference type="GO" id="GO:0005524">
    <property type="term" value="F:ATP binding"/>
    <property type="evidence" value="ECO:0007669"/>
    <property type="project" value="UniProtKB-UniRule"/>
</dbReference>
<comment type="catalytic activity">
    <reaction evidence="13 18">
        <text>cytidine(34) in tRNA(Ile2) + L-lysine + ATP = lysidine(34) in tRNA(Ile2) + AMP + diphosphate + H(+)</text>
        <dbReference type="Rhea" id="RHEA:43744"/>
        <dbReference type="Rhea" id="RHEA-COMP:10625"/>
        <dbReference type="Rhea" id="RHEA-COMP:10670"/>
        <dbReference type="ChEBI" id="CHEBI:15378"/>
        <dbReference type="ChEBI" id="CHEBI:30616"/>
        <dbReference type="ChEBI" id="CHEBI:32551"/>
        <dbReference type="ChEBI" id="CHEBI:33019"/>
        <dbReference type="ChEBI" id="CHEBI:82748"/>
        <dbReference type="ChEBI" id="CHEBI:83665"/>
        <dbReference type="ChEBI" id="CHEBI:456215"/>
        <dbReference type="EC" id="6.3.4.19"/>
    </reaction>
</comment>
<keyword evidence="4 18" id="KW-0963">Cytoplasm</keyword>
<dbReference type="InterPro" id="IPR011063">
    <property type="entry name" value="TilS/TtcA_N"/>
</dbReference>
<keyword evidence="7" id="KW-0808">Transferase</keyword>
<dbReference type="SMART" id="SM00977">
    <property type="entry name" value="TilS_C"/>
    <property type="match status" value="1"/>
</dbReference>
<evidence type="ECO:0000256" key="7">
    <source>
        <dbReference type="ARBA" id="ARBA00022679"/>
    </source>
</evidence>
<comment type="domain">
    <text evidence="18">The N-terminal region contains the highly conserved SGGXDS motif, predicted to be a P-loop motif involved in ATP binding.</text>
</comment>
<dbReference type="GO" id="GO:0046872">
    <property type="term" value="F:metal ion binding"/>
    <property type="evidence" value="ECO:0007669"/>
    <property type="project" value="UniProtKB-KW"/>
</dbReference>
<dbReference type="PANTHER" id="PTHR43033:SF1">
    <property type="entry name" value="TRNA(ILE)-LYSIDINE SYNTHASE-RELATED"/>
    <property type="match status" value="1"/>
</dbReference>
<evidence type="ECO:0000256" key="9">
    <source>
        <dbReference type="ARBA" id="ARBA00022723"/>
    </source>
</evidence>
<evidence type="ECO:0000313" key="21">
    <source>
        <dbReference type="Proteomes" id="UP000052258"/>
    </source>
</evidence>
<dbReference type="InterPro" id="IPR029057">
    <property type="entry name" value="PRTase-like"/>
</dbReference>
<feature type="binding site" evidence="18">
    <location>
        <begin position="29"/>
        <end position="34"/>
    </location>
    <ligand>
        <name>ATP</name>
        <dbReference type="ChEBI" id="CHEBI:30616"/>
    </ligand>
</feature>
<evidence type="ECO:0000256" key="4">
    <source>
        <dbReference type="ARBA" id="ARBA00022490"/>
    </source>
</evidence>
<dbReference type="Pfam" id="PF11734">
    <property type="entry name" value="TilS_C"/>
    <property type="match status" value="1"/>
</dbReference>
<evidence type="ECO:0000256" key="11">
    <source>
        <dbReference type="ARBA" id="ARBA00022840"/>
    </source>
</evidence>
<evidence type="ECO:0000256" key="5">
    <source>
        <dbReference type="ARBA" id="ARBA00022598"/>
    </source>
</evidence>
<dbReference type="InterPro" id="IPR014729">
    <property type="entry name" value="Rossmann-like_a/b/a_fold"/>
</dbReference>
<dbReference type="InterPro" id="IPR012795">
    <property type="entry name" value="tRNA_Ile_lys_synt_N"/>
</dbReference>
<keyword evidence="11 18" id="KW-0067">ATP-binding</keyword>
<keyword evidence="5 18" id="KW-0436">Ligase</keyword>
<sequence>MDDFLRRVEAEIQKNDLIRPNEKVLVAVSGGPDSFALLHFLMKRQSPNNLVVLHVNHSLRSESDEEAEFVRAFAEEHKLPFIQEKVDVKKLAEEEKRGIEDASRVARYRFFEKIVLETGISKVALAHHADDQVETILMRLMRGSSSVGYAGIRPLRPLKEGAIIRPFLAVTKKEIEDYLKENAISYMLDTSNDSDAYTRNRLRHHVTPFLGKENKGLQRHFKKFSDEMWEDLHFLDELARNKYDELITKTENGIKLNIKQLENMAIPLQRRLIHLLLKYLYNNDIQLVTKRHVEAIFGVIHGDNPSATLNLPKSVLIRRTYDQLEALFYKKEAKKEFYYQIAPNDRIEMLDGSVFKMRQKSSVVQTAGLDGIILDADAVSLPLVIRNRMPGDKMTLKGTGGTKKLKDIFIDAKIPQFLRDTLPVITDNDGKILWVPSVKESCYVVKPSREKKQYIMRYSKNLGGKKSMHNDIQKVLFSEEEIQNKIRELGTELTTEYEGRNPLVVGVLKGATPFMTDLMKRMDTYLEMDFMDVSSYGNGMVSSGEVKIIKDLNTSVEGRDVLIVEDIIDSGRTLSYLVDLIKYRKAKSVKLVTLLDKPEGRNVDIDADYVGFVVPNEFVVGYGLDFAEKYRNLPYIGVLKPEIYAE</sequence>
<evidence type="ECO:0000259" key="19">
    <source>
        <dbReference type="SMART" id="SM00977"/>
    </source>
</evidence>
<dbReference type="Gene3D" id="3.30.465.60">
    <property type="match status" value="1"/>
</dbReference>
<evidence type="ECO:0000256" key="8">
    <source>
        <dbReference type="ARBA" id="ARBA00022694"/>
    </source>
</evidence>
<evidence type="ECO:0000256" key="13">
    <source>
        <dbReference type="ARBA" id="ARBA00048539"/>
    </source>
</evidence>
<evidence type="ECO:0000256" key="10">
    <source>
        <dbReference type="ARBA" id="ARBA00022741"/>
    </source>
</evidence>
<evidence type="ECO:0000256" key="17">
    <source>
        <dbReference type="ARBA" id="ARBA00061707"/>
    </source>
</evidence>
<keyword evidence="21" id="KW-1185">Reference proteome</keyword>
<dbReference type="InterPro" id="IPR015262">
    <property type="entry name" value="tRNA_Ile_lys_synt_subst-bd"/>
</dbReference>